<feature type="compositionally biased region" description="Basic residues" evidence="1">
    <location>
        <begin position="173"/>
        <end position="187"/>
    </location>
</feature>
<protein>
    <submittedName>
        <fullName evidence="2">Integral membrane protein</fullName>
    </submittedName>
</protein>
<feature type="region of interest" description="Disordered" evidence="1">
    <location>
        <begin position="1"/>
        <end position="107"/>
    </location>
</feature>
<feature type="non-terminal residue" evidence="2">
    <location>
        <position position="390"/>
    </location>
</feature>
<reference evidence="2" key="1">
    <citation type="submission" date="2020-02" db="EMBL/GenBank/DDBJ databases">
        <authorList>
            <person name="Meier V. D."/>
        </authorList>
    </citation>
    <scope>NUCLEOTIDE SEQUENCE</scope>
    <source>
        <strain evidence="2">AVDCRST_MAG07</strain>
    </source>
</reference>
<feature type="compositionally biased region" description="Basic residues" evidence="1">
    <location>
        <begin position="289"/>
        <end position="304"/>
    </location>
</feature>
<feature type="compositionally biased region" description="Basic and acidic residues" evidence="1">
    <location>
        <begin position="318"/>
        <end position="329"/>
    </location>
</feature>
<gene>
    <name evidence="2" type="ORF">AVDCRST_MAG07-620</name>
</gene>
<feature type="compositionally biased region" description="Basic residues" evidence="1">
    <location>
        <begin position="212"/>
        <end position="225"/>
    </location>
</feature>
<feature type="region of interest" description="Disordered" evidence="1">
    <location>
        <begin position="347"/>
        <end position="390"/>
    </location>
</feature>
<feature type="compositionally biased region" description="Basic residues" evidence="1">
    <location>
        <begin position="250"/>
        <end position="276"/>
    </location>
</feature>
<organism evidence="2">
    <name type="scientific">uncultured Frankineae bacterium</name>
    <dbReference type="NCBI Taxonomy" id="437475"/>
    <lineage>
        <taxon>Bacteria</taxon>
        <taxon>Bacillati</taxon>
        <taxon>Actinomycetota</taxon>
        <taxon>Actinomycetes</taxon>
        <taxon>Frankiales</taxon>
        <taxon>environmental samples</taxon>
    </lineage>
</organism>
<feature type="compositionally biased region" description="Low complexity" evidence="1">
    <location>
        <begin position="120"/>
        <end position="129"/>
    </location>
</feature>
<feature type="non-terminal residue" evidence="2">
    <location>
        <position position="1"/>
    </location>
</feature>
<proteinExistence type="predicted"/>
<evidence type="ECO:0000256" key="1">
    <source>
        <dbReference type="SAM" id="MobiDB-lite"/>
    </source>
</evidence>
<feature type="compositionally biased region" description="Basic residues" evidence="1">
    <location>
        <begin position="349"/>
        <end position="358"/>
    </location>
</feature>
<feature type="region of interest" description="Disordered" evidence="1">
    <location>
        <begin position="249"/>
        <end position="334"/>
    </location>
</feature>
<feature type="compositionally biased region" description="Basic residues" evidence="1">
    <location>
        <begin position="130"/>
        <end position="150"/>
    </location>
</feature>
<sequence length="390" mass="41494">AAGPRSAAPPHAADRPVPQRLPAGAVLRPRLRPGGRRAGLDPARGRQLAHRPGHGGAVHGRVVELDGLHALRQPLRPRRRALPAEQARRDGGRGRPGRLRPGGDRQARRALRAVLRGAAADPAAAVRPRVPARRAGPRGRAHLPAQHRGRCGAVDGLAGRPGSGAVRPVGARPGRRGLRAPRGHRLAHPGAAAPGAPARALLAVRHPGAGRVGRRGRPRCRGRRLGGRLGARRAGLLRDRRGAVVELLRPGRRRCQAPARRGRGRGQQPRPRRLRLRPAAAHPVAGRDRRGHGGRRARGHRGGRRRDPGAAVRRRRPLPRDRRGDERADGALGAQRLVVGRRSLCRGCGGRRARRPRPRSGGGAGGAARRRRAHRAGAGGTGPARARDAL</sequence>
<accession>A0A6J4KSD8</accession>
<feature type="region of interest" description="Disordered" evidence="1">
    <location>
        <begin position="120"/>
        <end position="225"/>
    </location>
</feature>
<dbReference type="AlphaFoldDB" id="A0A6J4KSD8"/>
<dbReference type="EMBL" id="CADCUB010000035">
    <property type="protein sequence ID" value="CAA9312956.1"/>
    <property type="molecule type" value="Genomic_DNA"/>
</dbReference>
<name>A0A6J4KSD8_9ACTN</name>
<evidence type="ECO:0000313" key="2">
    <source>
        <dbReference type="EMBL" id="CAA9312956.1"/>
    </source>
</evidence>
<feature type="compositionally biased region" description="Low complexity" evidence="1">
    <location>
        <begin position="188"/>
        <end position="203"/>
    </location>
</feature>